<gene>
    <name evidence="2" type="ORF">E2C01_044981</name>
</gene>
<comment type="caution">
    <text evidence="2">The sequence shown here is derived from an EMBL/GenBank/DDBJ whole genome shotgun (WGS) entry which is preliminary data.</text>
</comment>
<keyword evidence="3" id="KW-1185">Reference proteome</keyword>
<reference evidence="2 3" key="1">
    <citation type="submission" date="2019-05" db="EMBL/GenBank/DDBJ databases">
        <title>Another draft genome of Portunus trituberculatus and its Hox gene families provides insights of decapod evolution.</title>
        <authorList>
            <person name="Jeong J.-H."/>
            <person name="Song I."/>
            <person name="Kim S."/>
            <person name="Choi T."/>
            <person name="Kim D."/>
            <person name="Ryu S."/>
            <person name="Kim W."/>
        </authorList>
    </citation>
    <scope>NUCLEOTIDE SEQUENCE [LARGE SCALE GENOMIC DNA]</scope>
    <source>
        <tissue evidence="2">Muscle</tissue>
    </source>
</reference>
<protein>
    <submittedName>
        <fullName evidence="2">Uncharacterized protein</fullName>
    </submittedName>
</protein>
<evidence type="ECO:0000313" key="3">
    <source>
        <dbReference type="Proteomes" id="UP000324222"/>
    </source>
</evidence>
<dbReference type="Proteomes" id="UP000324222">
    <property type="component" value="Unassembled WGS sequence"/>
</dbReference>
<accession>A0A5B7FUH7</accession>
<proteinExistence type="predicted"/>
<feature type="region of interest" description="Disordered" evidence="1">
    <location>
        <begin position="13"/>
        <end position="95"/>
    </location>
</feature>
<dbReference type="AlphaFoldDB" id="A0A5B7FUH7"/>
<name>A0A5B7FUH7_PORTR</name>
<evidence type="ECO:0000313" key="2">
    <source>
        <dbReference type="EMBL" id="MPC51141.1"/>
    </source>
</evidence>
<feature type="compositionally biased region" description="Low complexity" evidence="1">
    <location>
        <begin position="14"/>
        <end position="39"/>
    </location>
</feature>
<sequence length="95" mass="10185">MYPCHHHAIHRSHLYSTSSLSPQSHSSSPLQAPQLLPSPHLKRHQNRSAARQPRTGGHAERHAAASPQHLGLPHLETPSPARPPDGNQGGGCAVV</sequence>
<dbReference type="EMBL" id="VSRR010009978">
    <property type="protein sequence ID" value="MPC51141.1"/>
    <property type="molecule type" value="Genomic_DNA"/>
</dbReference>
<evidence type="ECO:0000256" key="1">
    <source>
        <dbReference type="SAM" id="MobiDB-lite"/>
    </source>
</evidence>
<organism evidence="2 3">
    <name type="scientific">Portunus trituberculatus</name>
    <name type="common">Swimming crab</name>
    <name type="synonym">Neptunus trituberculatus</name>
    <dbReference type="NCBI Taxonomy" id="210409"/>
    <lineage>
        <taxon>Eukaryota</taxon>
        <taxon>Metazoa</taxon>
        <taxon>Ecdysozoa</taxon>
        <taxon>Arthropoda</taxon>
        <taxon>Crustacea</taxon>
        <taxon>Multicrustacea</taxon>
        <taxon>Malacostraca</taxon>
        <taxon>Eumalacostraca</taxon>
        <taxon>Eucarida</taxon>
        <taxon>Decapoda</taxon>
        <taxon>Pleocyemata</taxon>
        <taxon>Brachyura</taxon>
        <taxon>Eubrachyura</taxon>
        <taxon>Portunoidea</taxon>
        <taxon>Portunidae</taxon>
        <taxon>Portuninae</taxon>
        <taxon>Portunus</taxon>
    </lineage>
</organism>